<accession>A0A763ZMK0</accession>
<dbReference type="AlphaFoldDB" id="A0A763ZMK0"/>
<gene>
    <name evidence="1" type="ORF">G8550_004195</name>
</gene>
<protein>
    <submittedName>
        <fullName evidence="1">Uncharacterized protein</fullName>
    </submittedName>
</protein>
<comment type="caution">
    <text evidence="1">The sequence shown here is derived from an EMBL/GenBank/DDBJ whole genome shotgun (WGS) entry which is preliminary data.</text>
</comment>
<evidence type="ECO:0000313" key="1">
    <source>
        <dbReference type="EMBL" id="HAG4692352.1"/>
    </source>
</evidence>
<organism evidence="1">
    <name type="scientific">Salmonella enterica</name>
    <name type="common">Salmonella choleraesuis</name>
    <dbReference type="NCBI Taxonomy" id="28901"/>
    <lineage>
        <taxon>Bacteria</taxon>
        <taxon>Pseudomonadati</taxon>
        <taxon>Pseudomonadota</taxon>
        <taxon>Gammaproteobacteria</taxon>
        <taxon>Enterobacterales</taxon>
        <taxon>Enterobacteriaceae</taxon>
        <taxon>Salmonella</taxon>
    </lineage>
</organism>
<reference evidence="1" key="2">
    <citation type="submission" date="2020-02" db="EMBL/GenBank/DDBJ databases">
        <authorList>
            <consortium name="NCBI Pathogen Detection Project"/>
        </authorList>
    </citation>
    <scope>NUCLEOTIDE SEQUENCE</scope>
    <source>
        <strain evidence="1">MA.MC_05-0613</strain>
    </source>
</reference>
<dbReference type="EMBL" id="DAAYLH010000012">
    <property type="protein sequence ID" value="HAG4692352.1"/>
    <property type="molecule type" value="Genomic_DNA"/>
</dbReference>
<sequence>MTFEFEHVRMHTTVVEMRSFASGEKYEAKVTNVYSYDGNEIPLPKGHYVWGFAWGKSYQEAKENAENMNKTYTGHAQILSYLQPPVMRLDR</sequence>
<proteinExistence type="predicted"/>
<name>A0A763ZMK0_SALER</name>
<reference evidence="1" key="1">
    <citation type="journal article" date="2018" name="Genome Biol.">
        <title>SKESA: strategic k-mer extension for scrupulous assemblies.</title>
        <authorList>
            <person name="Souvorov A."/>
            <person name="Agarwala R."/>
            <person name="Lipman D.J."/>
        </authorList>
    </citation>
    <scope>NUCLEOTIDE SEQUENCE</scope>
    <source>
        <strain evidence="1">MA.MC_05-0613</strain>
    </source>
</reference>